<accession>A0A4U8ULM2</accession>
<reference evidence="1 2" key="2">
    <citation type="journal article" date="2019" name="G3 (Bethesda)">
        <title>Hybrid Assembly of the Genome of the Entomopathogenic Nematode Steinernema carpocapsae Identifies the X-Chromosome.</title>
        <authorList>
            <person name="Serra L."/>
            <person name="Macchietto M."/>
            <person name="Macias-Munoz A."/>
            <person name="McGill C.J."/>
            <person name="Rodriguez I.M."/>
            <person name="Rodriguez B."/>
            <person name="Murad R."/>
            <person name="Mortazavi A."/>
        </authorList>
    </citation>
    <scope>NUCLEOTIDE SEQUENCE [LARGE SCALE GENOMIC DNA]</scope>
    <source>
        <strain evidence="1 2">ALL</strain>
    </source>
</reference>
<evidence type="ECO:0000313" key="1">
    <source>
        <dbReference type="EMBL" id="TMS33756.1"/>
    </source>
</evidence>
<protein>
    <submittedName>
        <fullName evidence="1">Uncharacterized protein</fullName>
    </submittedName>
</protein>
<reference evidence="1 2" key="1">
    <citation type="journal article" date="2015" name="Genome Biol.">
        <title>Comparative genomics of Steinernema reveals deeply conserved gene regulatory networks.</title>
        <authorList>
            <person name="Dillman A.R."/>
            <person name="Macchietto M."/>
            <person name="Porter C.F."/>
            <person name="Rogers A."/>
            <person name="Williams B."/>
            <person name="Antoshechkin I."/>
            <person name="Lee M.M."/>
            <person name="Goodwin Z."/>
            <person name="Lu X."/>
            <person name="Lewis E.E."/>
            <person name="Goodrich-Blair H."/>
            <person name="Stock S.P."/>
            <person name="Adams B.J."/>
            <person name="Sternberg P.W."/>
            <person name="Mortazavi A."/>
        </authorList>
    </citation>
    <scope>NUCLEOTIDE SEQUENCE [LARGE SCALE GENOMIC DNA]</scope>
    <source>
        <strain evidence="1 2">ALL</strain>
    </source>
</reference>
<dbReference type="Proteomes" id="UP000298663">
    <property type="component" value="Unassembled WGS sequence"/>
</dbReference>
<proteinExistence type="predicted"/>
<dbReference type="AlphaFoldDB" id="A0A4U8ULM2"/>
<name>A0A4U8ULM2_STECR</name>
<dbReference type="EMBL" id="AZBU02000001">
    <property type="protein sequence ID" value="TMS33756.1"/>
    <property type="molecule type" value="Genomic_DNA"/>
</dbReference>
<organism evidence="1 2">
    <name type="scientific">Steinernema carpocapsae</name>
    <name type="common">Entomopathogenic nematode</name>
    <dbReference type="NCBI Taxonomy" id="34508"/>
    <lineage>
        <taxon>Eukaryota</taxon>
        <taxon>Metazoa</taxon>
        <taxon>Ecdysozoa</taxon>
        <taxon>Nematoda</taxon>
        <taxon>Chromadorea</taxon>
        <taxon>Rhabditida</taxon>
        <taxon>Tylenchina</taxon>
        <taxon>Panagrolaimomorpha</taxon>
        <taxon>Strongyloidoidea</taxon>
        <taxon>Steinernematidae</taxon>
        <taxon>Steinernema</taxon>
    </lineage>
</organism>
<sequence>MIPFRPMKRYWEFPNHMEAVQNTYFGPNPFVPDIPFMPEGYQYMGQLSLMIKDHLSEEEWKDLKERCLQADRKWDDYKERVLKPRWKKLCKSINSYRNIQIRRGVVEPELTQRLKDHELVLEQKYNRKDNMKAAKNEQKKSQEKWEMGRQAIAENRPITLQTYIRRHEPLIPVSQKLPERSTSQRNVMRTDGGMPIMDSEAMEEFFKKEVEKDAEWPSNGYYINWTAVLKKAYDA</sequence>
<comment type="caution">
    <text evidence="1">The sequence shown here is derived from an EMBL/GenBank/DDBJ whole genome shotgun (WGS) entry which is preliminary data.</text>
</comment>
<keyword evidence="2" id="KW-1185">Reference proteome</keyword>
<evidence type="ECO:0000313" key="2">
    <source>
        <dbReference type="Proteomes" id="UP000298663"/>
    </source>
</evidence>
<gene>
    <name evidence="1" type="ORF">L596_001455</name>
</gene>